<dbReference type="Proteomes" id="UP000801428">
    <property type="component" value="Unassembled WGS sequence"/>
</dbReference>
<organism evidence="1 2">
    <name type="scientific">Curvularia kusanoi</name>
    <name type="common">Cochliobolus kusanoi</name>
    <dbReference type="NCBI Taxonomy" id="90978"/>
    <lineage>
        <taxon>Eukaryota</taxon>
        <taxon>Fungi</taxon>
        <taxon>Dikarya</taxon>
        <taxon>Ascomycota</taxon>
        <taxon>Pezizomycotina</taxon>
        <taxon>Dothideomycetes</taxon>
        <taxon>Pleosporomycetidae</taxon>
        <taxon>Pleosporales</taxon>
        <taxon>Pleosporineae</taxon>
        <taxon>Pleosporaceae</taxon>
        <taxon>Curvularia</taxon>
    </lineage>
</organism>
<reference evidence="1" key="1">
    <citation type="submission" date="2019-04" db="EMBL/GenBank/DDBJ databases">
        <title>Sequencing of skin fungus with MAO and IRED activity.</title>
        <authorList>
            <person name="Marsaioli A.J."/>
            <person name="Bonatto J.M.C."/>
            <person name="Reis Junior O."/>
        </authorList>
    </citation>
    <scope>NUCLEOTIDE SEQUENCE</scope>
    <source>
        <strain evidence="1">30M1</strain>
    </source>
</reference>
<keyword evidence="2" id="KW-1185">Reference proteome</keyword>
<dbReference type="AlphaFoldDB" id="A0A9P4T4T7"/>
<evidence type="ECO:0000313" key="2">
    <source>
        <dbReference type="Proteomes" id="UP000801428"/>
    </source>
</evidence>
<protein>
    <submittedName>
        <fullName evidence="1">Uncharacterized protein</fullName>
    </submittedName>
</protein>
<dbReference type="EMBL" id="SWKU01000050">
    <property type="protein sequence ID" value="KAF2993612.1"/>
    <property type="molecule type" value="Genomic_DNA"/>
</dbReference>
<name>A0A9P4T4T7_CURKU</name>
<accession>A0A9P4T4T7</accession>
<gene>
    <name evidence="1" type="ORF">E8E13_001784</name>
</gene>
<dbReference type="OrthoDB" id="2951834at2759"/>
<evidence type="ECO:0000313" key="1">
    <source>
        <dbReference type="EMBL" id="KAF2993612.1"/>
    </source>
</evidence>
<proteinExistence type="predicted"/>
<sequence>MSAPTSPFLALPIELRYAIYDRLCLSDFQSYPYTQPSPIAAIDTTKPPRSLLLVNHTIHSEISTYYFARCTFRFIAQGLSNPNNISNITKMPVGSQNVIRQMRKAELLLIPGRTMAPLSTPLPYLGTRGMSGLWLARHVRLLRDEALELRIVVVSVRKVSWNTEWSMREEMEALLKALEELAGKVEFRLGEVMGPTGTEKDMRDELGVALDKLNGQSV</sequence>
<comment type="caution">
    <text evidence="1">The sequence shown here is derived from an EMBL/GenBank/DDBJ whole genome shotgun (WGS) entry which is preliminary data.</text>
</comment>